<dbReference type="InterPro" id="IPR006703">
    <property type="entry name" value="G_AIG1"/>
</dbReference>
<dbReference type="Pfam" id="PF04548">
    <property type="entry name" value="AIG1"/>
    <property type="match status" value="1"/>
</dbReference>
<feature type="domain" description="AIG1-type G" evidence="5">
    <location>
        <begin position="90"/>
        <end position="289"/>
    </location>
</feature>
<keyword evidence="4" id="KW-0175">Coiled coil</keyword>
<dbReference type="OrthoDB" id="9982588at2759"/>
<dbReference type="STRING" id="400727.A0A2T7PP75"/>
<dbReference type="PROSITE" id="PS51720">
    <property type="entry name" value="G_AIG1"/>
    <property type="match status" value="1"/>
</dbReference>
<evidence type="ECO:0000256" key="2">
    <source>
        <dbReference type="ARBA" id="ARBA00022741"/>
    </source>
</evidence>
<organism evidence="6 7">
    <name type="scientific">Pomacea canaliculata</name>
    <name type="common">Golden apple snail</name>
    <dbReference type="NCBI Taxonomy" id="400727"/>
    <lineage>
        <taxon>Eukaryota</taxon>
        <taxon>Metazoa</taxon>
        <taxon>Spiralia</taxon>
        <taxon>Lophotrochozoa</taxon>
        <taxon>Mollusca</taxon>
        <taxon>Gastropoda</taxon>
        <taxon>Caenogastropoda</taxon>
        <taxon>Architaenioglossa</taxon>
        <taxon>Ampullarioidea</taxon>
        <taxon>Ampullariidae</taxon>
        <taxon>Pomacea</taxon>
    </lineage>
</organism>
<dbReference type="SUPFAM" id="SSF52540">
    <property type="entry name" value="P-loop containing nucleoside triphosphate hydrolases"/>
    <property type="match status" value="1"/>
</dbReference>
<evidence type="ECO:0000256" key="3">
    <source>
        <dbReference type="ARBA" id="ARBA00023134"/>
    </source>
</evidence>
<dbReference type="AlphaFoldDB" id="A0A2T7PP75"/>
<evidence type="ECO:0000256" key="4">
    <source>
        <dbReference type="SAM" id="Coils"/>
    </source>
</evidence>
<dbReference type="InterPro" id="IPR027417">
    <property type="entry name" value="P-loop_NTPase"/>
</dbReference>
<accession>A0A2T7PP75</accession>
<dbReference type="PANTHER" id="PTHR10903">
    <property type="entry name" value="GTPASE, IMAP FAMILY MEMBER-RELATED"/>
    <property type="match status" value="1"/>
</dbReference>
<sequence length="381" mass="42797">MDQWAEREKLTPETLRVLKGEGFDSLEKLSQLTSADIDTLFINTNLLTKQQCLCLKKAVERMNTESSQGQADSGHVVSSAGQQSRSGELEAIIRFVLVGNGGTGKSTTGNTILGAKKFVVSRGLSMETSKCEMHRGTVLGETVEVVDTPDLSSTSEKQIGEALAQAAACMPSGPHAFLFLLSLSRRFTKGEVAAYQRLIALFDEFVTKYMIVVFTGGDDLGPECTINDILVKAPPDLRSILETCDNRYVVFNNESEDRGQVRCLLDVARDLMQHNGNQCYSWPRYFSFHDKTQEEISKRIAIVTNLESKSMKHFKQLQDEIKILEEKERSVSEKREEERENKVKGFQFCLQGTFQKRKQKDEKLKLSDLSLGLSSMFKLYD</sequence>
<dbReference type="FunFam" id="3.40.50.300:FF:000366">
    <property type="entry name" value="GTPase, IMAP family member 2"/>
    <property type="match status" value="1"/>
</dbReference>
<name>A0A2T7PP75_POMCA</name>
<dbReference type="Gene3D" id="3.40.50.300">
    <property type="entry name" value="P-loop containing nucleotide triphosphate hydrolases"/>
    <property type="match status" value="1"/>
</dbReference>
<keyword evidence="7" id="KW-1185">Reference proteome</keyword>
<keyword evidence="2" id="KW-0547">Nucleotide-binding</keyword>
<evidence type="ECO:0000313" key="6">
    <source>
        <dbReference type="EMBL" id="PVD35177.1"/>
    </source>
</evidence>
<keyword evidence="3" id="KW-0342">GTP-binding</keyword>
<gene>
    <name evidence="6" type="ORF">C0Q70_06458</name>
</gene>
<evidence type="ECO:0000313" key="7">
    <source>
        <dbReference type="Proteomes" id="UP000245119"/>
    </source>
</evidence>
<evidence type="ECO:0000259" key="5">
    <source>
        <dbReference type="PROSITE" id="PS51720"/>
    </source>
</evidence>
<dbReference type="InterPro" id="IPR045058">
    <property type="entry name" value="GIMA/IAN/Toc"/>
</dbReference>
<dbReference type="GO" id="GO:0005525">
    <property type="term" value="F:GTP binding"/>
    <property type="evidence" value="ECO:0007669"/>
    <property type="project" value="UniProtKB-KW"/>
</dbReference>
<comment type="caution">
    <text evidence="6">The sequence shown here is derived from an EMBL/GenBank/DDBJ whole genome shotgun (WGS) entry which is preliminary data.</text>
</comment>
<protein>
    <recommendedName>
        <fullName evidence="5">AIG1-type G domain-containing protein</fullName>
    </recommendedName>
</protein>
<proteinExistence type="inferred from homology"/>
<feature type="coiled-coil region" evidence="4">
    <location>
        <begin position="314"/>
        <end position="341"/>
    </location>
</feature>
<evidence type="ECO:0000256" key="1">
    <source>
        <dbReference type="ARBA" id="ARBA00008535"/>
    </source>
</evidence>
<reference evidence="6 7" key="1">
    <citation type="submission" date="2018-04" db="EMBL/GenBank/DDBJ databases">
        <title>The genome of golden apple snail Pomacea canaliculata provides insight into stress tolerance and invasive adaptation.</title>
        <authorList>
            <person name="Liu C."/>
            <person name="Liu B."/>
            <person name="Ren Y."/>
            <person name="Zhang Y."/>
            <person name="Wang H."/>
            <person name="Li S."/>
            <person name="Jiang F."/>
            <person name="Yin L."/>
            <person name="Zhang G."/>
            <person name="Qian W."/>
            <person name="Fan W."/>
        </authorList>
    </citation>
    <scope>NUCLEOTIDE SEQUENCE [LARGE SCALE GENOMIC DNA]</scope>
    <source>
        <strain evidence="6">SZHN2017</strain>
        <tissue evidence="6">Muscle</tissue>
    </source>
</reference>
<dbReference type="Proteomes" id="UP000245119">
    <property type="component" value="Linkage Group LG3"/>
</dbReference>
<dbReference type="EMBL" id="PZQS01000003">
    <property type="protein sequence ID" value="PVD35177.1"/>
    <property type="molecule type" value="Genomic_DNA"/>
</dbReference>
<comment type="similarity">
    <text evidence="1">Belongs to the TRAFAC class TrmE-Era-EngA-EngB-Septin-like GTPase superfamily. AIG1/Toc34/Toc159-like paraseptin GTPase family. IAN subfamily.</text>
</comment>
<dbReference type="PANTHER" id="PTHR10903:SF184">
    <property type="entry name" value="GTP-BINDING PROTEIN A"/>
    <property type="match status" value="1"/>
</dbReference>